<evidence type="ECO:0000313" key="1">
    <source>
        <dbReference type="EMBL" id="MCA6067777.1"/>
    </source>
</evidence>
<reference evidence="1 2" key="1">
    <citation type="submission" date="2021-09" db="EMBL/GenBank/DDBJ databases">
        <title>Genome sequencing and assembly of Chryseobacterium sp. RG1.</title>
        <authorList>
            <person name="Chhetri G."/>
        </authorList>
    </citation>
    <scope>NUCLEOTIDE SEQUENCE [LARGE SCALE GENOMIC DNA]</scope>
    <source>
        <strain evidence="1 2">RG1</strain>
    </source>
</reference>
<organism evidence="1 2">
    <name type="scientific">Chryseobacterium tagetis</name>
    <dbReference type="NCBI Taxonomy" id="2801334"/>
    <lineage>
        <taxon>Bacteria</taxon>
        <taxon>Pseudomonadati</taxon>
        <taxon>Bacteroidota</taxon>
        <taxon>Flavobacteriia</taxon>
        <taxon>Flavobacteriales</taxon>
        <taxon>Weeksellaceae</taxon>
        <taxon>Chryseobacterium group</taxon>
        <taxon>Chryseobacterium</taxon>
    </lineage>
</organism>
<proteinExistence type="predicted"/>
<evidence type="ECO:0000313" key="2">
    <source>
        <dbReference type="Proteomes" id="UP000618240"/>
    </source>
</evidence>
<gene>
    <name evidence="1" type="ORF">JI747_011350</name>
</gene>
<dbReference type="Proteomes" id="UP000618240">
    <property type="component" value="Unassembled WGS sequence"/>
</dbReference>
<protein>
    <submittedName>
        <fullName evidence="1">Uncharacterized protein</fullName>
    </submittedName>
</protein>
<name>A0ABS8A1A9_9FLAO</name>
<comment type="caution">
    <text evidence="1">The sequence shown here is derived from an EMBL/GenBank/DDBJ whole genome shotgun (WGS) entry which is preliminary data.</text>
</comment>
<keyword evidence="2" id="KW-1185">Reference proteome</keyword>
<accession>A0ABS8A1A9</accession>
<sequence>MYNNFYRKYKNLEVYPIIEKEKELLFWTAALSSNSLRTTFGDFLSDNLGLSYLYWEMLTSYL</sequence>
<dbReference type="EMBL" id="JAERSE020000003">
    <property type="protein sequence ID" value="MCA6067777.1"/>
    <property type="molecule type" value="Genomic_DNA"/>
</dbReference>